<reference evidence="2" key="1">
    <citation type="journal article" date="2019" name="bioRxiv">
        <title>The Genome of the Zebra Mussel, Dreissena polymorpha: A Resource for Invasive Species Research.</title>
        <authorList>
            <person name="McCartney M.A."/>
            <person name="Auch B."/>
            <person name="Kono T."/>
            <person name="Mallez S."/>
            <person name="Zhang Y."/>
            <person name="Obille A."/>
            <person name="Becker A."/>
            <person name="Abrahante J.E."/>
            <person name="Garbe J."/>
            <person name="Badalamenti J.P."/>
            <person name="Herman A."/>
            <person name="Mangelson H."/>
            <person name="Liachko I."/>
            <person name="Sullivan S."/>
            <person name="Sone E.D."/>
            <person name="Koren S."/>
            <person name="Silverstein K.A.T."/>
            <person name="Beckman K.B."/>
            <person name="Gohl D.M."/>
        </authorList>
    </citation>
    <scope>NUCLEOTIDE SEQUENCE</scope>
    <source>
        <strain evidence="2">Duluth1</strain>
        <tissue evidence="2">Whole animal</tissue>
    </source>
</reference>
<evidence type="ECO:0000313" key="4">
    <source>
        <dbReference type="Proteomes" id="UP000828390"/>
    </source>
</evidence>
<feature type="region of interest" description="Disordered" evidence="1">
    <location>
        <begin position="1"/>
        <end position="50"/>
    </location>
</feature>
<dbReference type="EMBL" id="JAIWYP010000002">
    <property type="protein sequence ID" value="KAH3861417.1"/>
    <property type="molecule type" value="Genomic_DNA"/>
</dbReference>
<accession>A0A9D4CNZ8</accession>
<reference evidence="2" key="2">
    <citation type="submission" date="2020-11" db="EMBL/GenBank/DDBJ databases">
        <authorList>
            <person name="McCartney M.A."/>
            <person name="Auch B."/>
            <person name="Kono T."/>
            <person name="Mallez S."/>
            <person name="Becker A."/>
            <person name="Gohl D.M."/>
            <person name="Silverstein K.A.T."/>
            <person name="Koren S."/>
            <person name="Bechman K.B."/>
            <person name="Herman A."/>
            <person name="Abrahante J.E."/>
            <person name="Garbe J."/>
        </authorList>
    </citation>
    <scope>NUCLEOTIDE SEQUENCE</scope>
    <source>
        <strain evidence="2">Duluth1</strain>
        <tissue evidence="2">Whole animal</tissue>
    </source>
</reference>
<sequence>MFEERARKKEEEIERKQRRKEEIEKKRKEKEEMATQRKLDIAGRKREEQK</sequence>
<comment type="caution">
    <text evidence="2">The sequence shown here is derived from an EMBL/GenBank/DDBJ whole genome shotgun (WGS) entry which is preliminary data.</text>
</comment>
<gene>
    <name evidence="3" type="ORF">DPMN_024345</name>
    <name evidence="2" type="ORF">DPMN_054494</name>
</gene>
<keyword evidence="4" id="KW-1185">Reference proteome</keyword>
<dbReference type="Proteomes" id="UP000828390">
    <property type="component" value="Unassembled WGS sequence"/>
</dbReference>
<evidence type="ECO:0000313" key="3">
    <source>
        <dbReference type="EMBL" id="KAH3861417.1"/>
    </source>
</evidence>
<evidence type="ECO:0000313" key="2">
    <source>
        <dbReference type="EMBL" id="KAH3728537.1"/>
    </source>
</evidence>
<protein>
    <submittedName>
        <fullName evidence="2">Uncharacterized protein</fullName>
    </submittedName>
</protein>
<dbReference type="EMBL" id="JAIWYP010000012">
    <property type="protein sequence ID" value="KAH3728537.1"/>
    <property type="molecule type" value="Genomic_DNA"/>
</dbReference>
<organism evidence="2 4">
    <name type="scientific">Dreissena polymorpha</name>
    <name type="common">Zebra mussel</name>
    <name type="synonym">Mytilus polymorpha</name>
    <dbReference type="NCBI Taxonomy" id="45954"/>
    <lineage>
        <taxon>Eukaryota</taxon>
        <taxon>Metazoa</taxon>
        <taxon>Spiralia</taxon>
        <taxon>Lophotrochozoa</taxon>
        <taxon>Mollusca</taxon>
        <taxon>Bivalvia</taxon>
        <taxon>Autobranchia</taxon>
        <taxon>Heteroconchia</taxon>
        <taxon>Euheterodonta</taxon>
        <taxon>Imparidentia</taxon>
        <taxon>Neoheterodontei</taxon>
        <taxon>Myida</taxon>
        <taxon>Dreissenoidea</taxon>
        <taxon>Dreissenidae</taxon>
        <taxon>Dreissena</taxon>
    </lineage>
</organism>
<proteinExistence type="predicted"/>
<evidence type="ECO:0000256" key="1">
    <source>
        <dbReference type="SAM" id="MobiDB-lite"/>
    </source>
</evidence>
<dbReference type="AlphaFoldDB" id="A0A9D4CNZ8"/>
<name>A0A9D4CNZ8_DREPO</name>